<dbReference type="InterPro" id="IPR025388">
    <property type="entry name" value="Alginate_export_dom"/>
</dbReference>
<dbReference type="Proteomes" id="UP001371305">
    <property type="component" value="Unassembled WGS sequence"/>
</dbReference>
<evidence type="ECO:0000313" key="3">
    <source>
        <dbReference type="Proteomes" id="UP001371305"/>
    </source>
</evidence>
<gene>
    <name evidence="2" type="ORF">WKV53_13210</name>
</gene>
<proteinExistence type="predicted"/>
<dbReference type="SUPFAM" id="SSF56935">
    <property type="entry name" value="Porins"/>
    <property type="match status" value="1"/>
</dbReference>
<protein>
    <submittedName>
        <fullName evidence="2">Alginate export family protein</fullName>
    </submittedName>
</protein>
<dbReference type="EMBL" id="JBBUKT010000004">
    <property type="protein sequence ID" value="MEK7951469.1"/>
    <property type="molecule type" value="Genomic_DNA"/>
</dbReference>
<dbReference type="InterPro" id="IPR023614">
    <property type="entry name" value="Porin_dom_sf"/>
</dbReference>
<organism evidence="2 3">
    <name type="scientific">Luteolibacter soli</name>
    <dbReference type="NCBI Taxonomy" id="3135280"/>
    <lineage>
        <taxon>Bacteria</taxon>
        <taxon>Pseudomonadati</taxon>
        <taxon>Verrucomicrobiota</taxon>
        <taxon>Verrucomicrobiia</taxon>
        <taxon>Verrucomicrobiales</taxon>
        <taxon>Verrucomicrobiaceae</taxon>
        <taxon>Luteolibacter</taxon>
    </lineage>
</organism>
<name>A0ABU9AWV6_9BACT</name>
<evidence type="ECO:0000259" key="1">
    <source>
        <dbReference type="Pfam" id="PF13372"/>
    </source>
</evidence>
<dbReference type="Pfam" id="PF13372">
    <property type="entry name" value="Alginate_exp"/>
    <property type="match status" value="1"/>
</dbReference>
<evidence type="ECO:0000313" key="2">
    <source>
        <dbReference type="EMBL" id="MEK7951469.1"/>
    </source>
</evidence>
<dbReference type="Gene3D" id="2.40.160.10">
    <property type="entry name" value="Porin"/>
    <property type="match status" value="1"/>
</dbReference>
<keyword evidence="3" id="KW-1185">Reference proteome</keyword>
<accession>A0ABU9AWV6</accession>
<feature type="domain" description="Alginate export" evidence="1">
    <location>
        <begin position="129"/>
        <end position="187"/>
    </location>
</feature>
<comment type="caution">
    <text evidence="2">The sequence shown here is derived from an EMBL/GenBank/DDBJ whole genome shotgun (WGS) entry which is preliminary data.</text>
</comment>
<sequence>MPWQTTGFVGTRLTNVTVTMKNRYLTTSLLLLATTTAITHAGSPTPSPEIATAKEAPWLIPLLDVRARYEFADVDGLDPAHALTIRERVGLKTKAWYGLSALVEGEFTQAIIDDYYGGAPGVDPDDIRNSFINDPENAELNQAYLQYTGFDTTVKVGRQRIIYDNAAFVGNVGWRQNEQTYDAISLQNTSIKGLTLNLAYIDQVNRVFGEDATGIFENAPGDIYLFNASYTGIKGVTLGGYIYDMSFDDGVTKGWDNQTYGVSAKGALAGVTLYGELAYQDEAGPANDKEGLYAHFNATKTLFDTHALMVGIEHLDAGVQTPLATVHAFNGYADATDARRINGTHGGLTDTYVSYMMPIFCGIKWTNVGHIFGDNSISDNFGLGFDSVLSKKFDDHFTAIGKLGYFDSNDKLYKSTTRVSVELDYTF</sequence>
<reference evidence="2 3" key="1">
    <citation type="submission" date="2024-04" db="EMBL/GenBank/DDBJ databases">
        <title>Luteolibacter sp. isolated from soil.</title>
        <authorList>
            <person name="An J."/>
        </authorList>
    </citation>
    <scope>NUCLEOTIDE SEQUENCE [LARGE SCALE GENOMIC DNA]</scope>
    <source>
        <strain evidence="2 3">Y139</strain>
    </source>
</reference>